<accession>A0ACC0IPX6</accession>
<sequence length="170" mass="19382">MNCLVYPQSGVCTVIIIFFYTCIWIPFLEIKKVAHMIIGIVFCASHADVAYQEEGMCWADLPASRFEDLDLSSKSKSKSKSKSNSNSKSKKRVDDDDDDEEGEMCSVCLMEFEREDMVSQLPRCGHIFHMGCIESWLYRNNFTCPLCRSLLLLRSTQDNNALPCKMHPSS</sequence>
<comment type="caution">
    <text evidence="1">The sequence shown here is derived from an EMBL/GenBank/DDBJ whole genome shotgun (WGS) entry which is preliminary data.</text>
</comment>
<dbReference type="EMBL" id="CM045760">
    <property type="protein sequence ID" value="KAI8027515.1"/>
    <property type="molecule type" value="Genomic_DNA"/>
</dbReference>
<reference evidence="1 2" key="1">
    <citation type="journal article" date="2022" name="Plant J.">
        <title>Chromosome-level genome of Camellia lanceoleosa provides a valuable resource for understanding genome evolution and self-incompatibility.</title>
        <authorList>
            <person name="Gong W."/>
            <person name="Xiao S."/>
            <person name="Wang L."/>
            <person name="Liao Z."/>
            <person name="Chang Y."/>
            <person name="Mo W."/>
            <person name="Hu G."/>
            <person name="Li W."/>
            <person name="Zhao G."/>
            <person name="Zhu H."/>
            <person name="Hu X."/>
            <person name="Ji K."/>
            <person name="Xiang X."/>
            <person name="Song Q."/>
            <person name="Yuan D."/>
            <person name="Jin S."/>
            <person name="Zhang L."/>
        </authorList>
    </citation>
    <scope>NUCLEOTIDE SEQUENCE [LARGE SCALE GENOMIC DNA]</scope>
    <source>
        <strain evidence="1">SQ_2022a</strain>
    </source>
</reference>
<name>A0ACC0IPX6_9ERIC</name>
<keyword evidence="2" id="KW-1185">Reference proteome</keyword>
<protein>
    <submittedName>
        <fullName evidence="1">RING-H2 finger protein ATL18</fullName>
    </submittedName>
</protein>
<evidence type="ECO:0000313" key="1">
    <source>
        <dbReference type="EMBL" id="KAI8027515.1"/>
    </source>
</evidence>
<organism evidence="1 2">
    <name type="scientific">Camellia lanceoleosa</name>
    <dbReference type="NCBI Taxonomy" id="1840588"/>
    <lineage>
        <taxon>Eukaryota</taxon>
        <taxon>Viridiplantae</taxon>
        <taxon>Streptophyta</taxon>
        <taxon>Embryophyta</taxon>
        <taxon>Tracheophyta</taxon>
        <taxon>Spermatophyta</taxon>
        <taxon>Magnoliopsida</taxon>
        <taxon>eudicotyledons</taxon>
        <taxon>Gunneridae</taxon>
        <taxon>Pentapetalae</taxon>
        <taxon>asterids</taxon>
        <taxon>Ericales</taxon>
        <taxon>Theaceae</taxon>
        <taxon>Camellia</taxon>
    </lineage>
</organism>
<dbReference type="Proteomes" id="UP001060215">
    <property type="component" value="Chromosome 3"/>
</dbReference>
<evidence type="ECO:0000313" key="2">
    <source>
        <dbReference type="Proteomes" id="UP001060215"/>
    </source>
</evidence>
<proteinExistence type="predicted"/>
<gene>
    <name evidence="1" type="ORF">LOK49_LG02G04076</name>
</gene>